<feature type="transmembrane region" description="Helical" evidence="1">
    <location>
        <begin position="12"/>
        <end position="35"/>
    </location>
</feature>
<keyword evidence="1" id="KW-0472">Membrane</keyword>
<evidence type="ECO:0000313" key="2">
    <source>
        <dbReference type="EMBL" id="KAA1397975.1"/>
    </source>
</evidence>
<organism evidence="2 3">
    <name type="scientific">Aeromicrobium ginsengisoli</name>
    <dbReference type="NCBI Taxonomy" id="363867"/>
    <lineage>
        <taxon>Bacteria</taxon>
        <taxon>Bacillati</taxon>
        <taxon>Actinomycetota</taxon>
        <taxon>Actinomycetes</taxon>
        <taxon>Propionibacteriales</taxon>
        <taxon>Nocardioidaceae</taxon>
        <taxon>Aeromicrobium</taxon>
    </lineage>
</organism>
<gene>
    <name evidence="2" type="ORF">ESP70_011625</name>
</gene>
<accession>A0A5M4FF44</accession>
<evidence type="ECO:0000313" key="3">
    <source>
        <dbReference type="Proteomes" id="UP000380867"/>
    </source>
</evidence>
<dbReference type="EMBL" id="SDPQ02000002">
    <property type="protein sequence ID" value="KAA1397975.1"/>
    <property type="molecule type" value="Genomic_DNA"/>
</dbReference>
<protein>
    <submittedName>
        <fullName evidence="2">DUF2568 domain-containing protein</fullName>
    </submittedName>
</protein>
<dbReference type="OrthoDB" id="3748549at2"/>
<dbReference type="InterPro" id="IPR021214">
    <property type="entry name" value="DUF2568"/>
</dbReference>
<keyword evidence="3" id="KW-1185">Reference proteome</keyword>
<evidence type="ECO:0000256" key="1">
    <source>
        <dbReference type="SAM" id="Phobius"/>
    </source>
</evidence>
<dbReference type="Pfam" id="PF10823">
    <property type="entry name" value="DUF2568"/>
    <property type="match status" value="1"/>
</dbReference>
<proteinExistence type="predicted"/>
<dbReference type="RefSeq" id="WP_149689414.1">
    <property type="nucleotide sequence ID" value="NZ_SDPQ02000002.1"/>
</dbReference>
<feature type="transmembrane region" description="Helical" evidence="1">
    <location>
        <begin position="41"/>
        <end position="60"/>
    </location>
</feature>
<feature type="transmembrane region" description="Helical" evidence="1">
    <location>
        <begin position="67"/>
        <end position="86"/>
    </location>
</feature>
<name>A0A5M4FF44_9ACTN</name>
<reference evidence="2" key="1">
    <citation type="submission" date="2019-09" db="EMBL/GenBank/DDBJ databases">
        <authorList>
            <person name="Li J."/>
        </authorList>
    </citation>
    <scope>NUCLEOTIDE SEQUENCE [LARGE SCALE GENOMIC DNA]</scope>
    <source>
        <strain evidence="2">JCM 14732</strain>
    </source>
</reference>
<keyword evidence="1" id="KW-0812">Transmembrane</keyword>
<keyword evidence="1" id="KW-1133">Transmembrane helix</keyword>
<comment type="caution">
    <text evidence="2">The sequence shown here is derived from an EMBL/GenBank/DDBJ whole genome shotgun (WGS) entry which is preliminary data.</text>
</comment>
<dbReference type="Proteomes" id="UP000380867">
    <property type="component" value="Unassembled WGS sequence"/>
</dbReference>
<sequence>MPPQKPQDVGPWDLIAFVCELAMIVLLVAAGHGMAGGWKGWALGAFLAFVAIGIWAQWMAPTSDKRLVNPTRFIVQVMMFVTVALYAAAGGLVWWGIAFAVVSITAFAARIRADP</sequence>
<dbReference type="AlphaFoldDB" id="A0A5M4FF44"/>